<dbReference type="Gene3D" id="3.40.630.30">
    <property type="match status" value="1"/>
</dbReference>
<dbReference type="Gene3D" id="1.25.40.10">
    <property type="entry name" value="Tetratricopeptide repeat domain"/>
    <property type="match status" value="1"/>
</dbReference>
<protein>
    <submittedName>
        <fullName evidence="5">Tetratricopeptide (TPR) repeat protein</fullName>
    </submittedName>
</protein>
<keyword evidence="2 3" id="KW-0802">TPR repeat</keyword>
<dbReference type="Proteomes" id="UP000543836">
    <property type="component" value="Unassembled WGS sequence"/>
</dbReference>
<dbReference type="RefSeq" id="WP_245276624.1">
    <property type="nucleotide sequence ID" value="NZ_JACIIG010000014.1"/>
</dbReference>
<dbReference type="InterPro" id="IPR019734">
    <property type="entry name" value="TPR_rpt"/>
</dbReference>
<evidence type="ECO:0000256" key="3">
    <source>
        <dbReference type="PROSITE-ProRule" id="PRU00339"/>
    </source>
</evidence>
<evidence type="ECO:0000313" key="5">
    <source>
        <dbReference type="EMBL" id="MBB4570543.1"/>
    </source>
</evidence>
<dbReference type="AlphaFoldDB" id="A0A7W7ENU9"/>
<dbReference type="SUPFAM" id="SSF55729">
    <property type="entry name" value="Acyl-CoA N-acyltransferases (Nat)"/>
    <property type="match status" value="1"/>
</dbReference>
<gene>
    <name evidence="5" type="ORF">GGE60_004682</name>
</gene>
<comment type="caution">
    <text evidence="5">The sequence shown here is derived from an EMBL/GenBank/DDBJ whole genome shotgun (WGS) entry which is preliminary data.</text>
</comment>
<dbReference type="SMART" id="SM00028">
    <property type="entry name" value="TPR"/>
    <property type="match status" value="3"/>
</dbReference>
<reference evidence="5 6" key="1">
    <citation type="submission" date="2020-08" db="EMBL/GenBank/DDBJ databases">
        <title>Genomic Encyclopedia of Type Strains, Phase IV (KMG-V): Genome sequencing to study the core and pangenomes of soil and plant-associated prokaryotes.</title>
        <authorList>
            <person name="Whitman W."/>
        </authorList>
    </citation>
    <scope>NUCLEOTIDE SEQUENCE [LARGE SCALE GENOMIC DNA]</scope>
    <source>
        <strain evidence="5 6">SEMIA 492</strain>
    </source>
</reference>
<feature type="repeat" description="TPR" evidence="3">
    <location>
        <begin position="494"/>
        <end position="527"/>
    </location>
</feature>
<dbReference type="InterPro" id="IPR011990">
    <property type="entry name" value="TPR-like_helical_dom_sf"/>
</dbReference>
<dbReference type="InterPro" id="IPR038740">
    <property type="entry name" value="BioF2-like_GNAT_dom"/>
</dbReference>
<dbReference type="Pfam" id="PF13480">
    <property type="entry name" value="Acetyltransf_6"/>
    <property type="match status" value="1"/>
</dbReference>
<feature type="domain" description="BioF2-like acetyltransferase" evidence="4">
    <location>
        <begin position="195"/>
        <end position="339"/>
    </location>
</feature>
<accession>A0A7W7ENU9</accession>
<name>A0A7W7ENU9_9HYPH</name>
<sequence length="592" mass="66563">MGRAFDMHVDVIENLEDLRGLQDNWDRIYEIDPEAHCFLSWTWMSSWFASRSLPWLVLAAREGDGGAYVAFFPIQLGTGLDRGKGFYNTIVMGGSYFAPCTGILCDPAYADAAVSAFADHIRTLHWSSLHLDDIDRSSLRIESFLARFPPADFVGDRIKRPVQISDAAERIDPEIHVHVTLPADFDSFLFEKLHRRTRRNIRRCLRTMEGPVALRMTHADATTIEKDLATLLSLWEKQWGSHNTGYMRYILDNSRSVLPDCFRSGDLFLPVLWQDGIAIAASAVLLDRPRKSLICFLSARDVSIRDLSPGLTLHAYTIRWGIENGFRIYDLGAGDYEHKYIFGSVSRRIERYRIDTRTGRNLGERLDAHCIPFVLTRIKNLYAAGDLADAEIGCRQVLASDPEQGEAVSLYREVVASRTLWQAISPDVATDISSDDQAVVDRAEAEKQCRVTIAENPGDFDAVHRLSILLLLRHEAREAEAEIGRALELRPDSAAAHCTYGNILIAVRDFEGAVVRYDRAIALEPSHSIAYNNKGNALRRLGRTDEALASYEKAIAIRPNYEQAIANRAALFDEETDMLPAVIQLSRLPPNV</sequence>
<feature type="repeat" description="TPR" evidence="3">
    <location>
        <begin position="528"/>
        <end position="561"/>
    </location>
</feature>
<dbReference type="SUPFAM" id="SSF48452">
    <property type="entry name" value="TPR-like"/>
    <property type="match status" value="1"/>
</dbReference>
<dbReference type="InterPro" id="IPR051685">
    <property type="entry name" value="Ycf3/AcsC/BcsC/TPR_MFPF"/>
</dbReference>
<dbReference type="PROSITE" id="PS50293">
    <property type="entry name" value="TPR_REGION"/>
    <property type="match status" value="1"/>
</dbReference>
<evidence type="ECO:0000256" key="2">
    <source>
        <dbReference type="ARBA" id="ARBA00022803"/>
    </source>
</evidence>
<evidence type="ECO:0000313" key="6">
    <source>
        <dbReference type="Proteomes" id="UP000543836"/>
    </source>
</evidence>
<dbReference type="PANTHER" id="PTHR44943">
    <property type="entry name" value="CELLULOSE SYNTHASE OPERON PROTEIN C"/>
    <property type="match status" value="1"/>
</dbReference>
<dbReference type="PANTHER" id="PTHR44943:SF8">
    <property type="entry name" value="TPR REPEAT-CONTAINING PROTEIN MJ0263"/>
    <property type="match status" value="1"/>
</dbReference>
<dbReference type="InterPro" id="IPR016181">
    <property type="entry name" value="Acyl_CoA_acyltransferase"/>
</dbReference>
<keyword evidence="1" id="KW-0677">Repeat</keyword>
<organism evidence="5 6">
    <name type="scientific">Rhizobium leucaenae</name>
    <dbReference type="NCBI Taxonomy" id="29450"/>
    <lineage>
        <taxon>Bacteria</taxon>
        <taxon>Pseudomonadati</taxon>
        <taxon>Pseudomonadota</taxon>
        <taxon>Alphaproteobacteria</taxon>
        <taxon>Hyphomicrobiales</taxon>
        <taxon>Rhizobiaceae</taxon>
        <taxon>Rhizobium/Agrobacterium group</taxon>
        <taxon>Rhizobium</taxon>
    </lineage>
</organism>
<proteinExistence type="predicted"/>
<dbReference type="EMBL" id="JACIIG010000014">
    <property type="protein sequence ID" value="MBB4570543.1"/>
    <property type="molecule type" value="Genomic_DNA"/>
</dbReference>
<keyword evidence="6" id="KW-1185">Reference proteome</keyword>
<evidence type="ECO:0000256" key="1">
    <source>
        <dbReference type="ARBA" id="ARBA00022737"/>
    </source>
</evidence>
<dbReference type="Pfam" id="PF00515">
    <property type="entry name" value="TPR_1"/>
    <property type="match status" value="1"/>
</dbReference>
<dbReference type="PROSITE" id="PS50005">
    <property type="entry name" value="TPR"/>
    <property type="match status" value="2"/>
</dbReference>
<evidence type="ECO:0000259" key="4">
    <source>
        <dbReference type="Pfam" id="PF13480"/>
    </source>
</evidence>